<feature type="active site" description="Proton acceptor" evidence="4">
    <location>
        <position position="243"/>
    </location>
</feature>
<feature type="region of interest" description="Disordered" evidence="5">
    <location>
        <begin position="1"/>
        <end position="86"/>
    </location>
</feature>
<dbReference type="InterPro" id="IPR026590">
    <property type="entry name" value="Ssirtuin_cat_dom"/>
</dbReference>
<dbReference type="SUPFAM" id="SSF52467">
    <property type="entry name" value="DHS-like NAD/FAD-binding domain"/>
    <property type="match status" value="1"/>
</dbReference>
<evidence type="ECO:0000256" key="3">
    <source>
        <dbReference type="ARBA" id="ARBA00023027"/>
    </source>
</evidence>
<feature type="binding site" evidence="4">
    <location>
        <position position="254"/>
    </location>
    <ligand>
        <name>Zn(2+)</name>
        <dbReference type="ChEBI" id="CHEBI:29105"/>
    </ligand>
</feature>
<evidence type="ECO:0000313" key="7">
    <source>
        <dbReference type="EMBL" id="KAK6495288.1"/>
    </source>
</evidence>
<dbReference type="InterPro" id="IPR050134">
    <property type="entry name" value="NAD-dep_sirtuin_deacylases"/>
</dbReference>
<dbReference type="GO" id="GO:0031934">
    <property type="term" value="C:mating-type region heterochromatin"/>
    <property type="evidence" value="ECO:0007669"/>
    <property type="project" value="TreeGrafter"/>
</dbReference>
<accession>A0AAV9VRN5</accession>
<sequence>MESHEPPSKRRKLSHSPEPEPEPASVRPVPSASSKPLTTFAVEIVVGGEGGSTGRPSASGPAPSAPSSAAATAKQKQPSGNTTPKERLTERIDLNRGVSQLVEKQLSTWNDILNKRKKIIVIAGAGISVCAGIPDFRSSNGLFASVKSDYKLKASGKQLFDASVYRDDQSTSDFHDMVRNLHAMANVAEATAFHHLLASLAASGKLLRLYTQNVDCIETTLSPLATTTPLNGKGPWPKTIQLHGGLDKMNCTKCRAIKDFKPEIFVGPKPPDCPDCVDWEAARDASGKRSQGIGKLRPRMVLYNEHNPDEDAIGAVSTADLKARPDCLIVVGTSLKIPGVQRLVRELCASIRDFRGGKTVWINRDDPPATGQMKGLFDLIIKGDCETLAKFSNVKHYDQFTPDTDLKKITGTGMELGVSTPVSMDSETDSPLSSPVSYASSEEIWEKMKNNRPVDIPWPPPKVVIPAASRPLSPSTSPHPKKATMSKTESKPARTPATPTKSKPAKRIKLIDAKSVKDEKDLKDSAKLRKKPGPKPGWKKLKAQKEAESAQKGTLTKAFKAVKTQPTKVKKESGEPQPTVTTTEDLPPLAMSTPPQAPKVKLKVSRVNMMTLKRSVAADETWKVKKASPPPPLESAENSKIVLHGSDTSFSSLTDIGSADVSMDSQSSSILDPRRGMRIQDLLL</sequence>
<dbReference type="GO" id="GO:0046872">
    <property type="term" value="F:metal ion binding"/>
    <property type="evidence" value="ECO:0007669"/>
    <property type="project" value="UniProtKB-KW"/>
</dbReference>
<feature type="compositionally biased region" description="Low complexity" evidence="5">
    <location>
        <begin position="23"/>
        <end position="34"/>
    </location>
</feature>
<feature type="domain" description="Deacetylase sirtuin-type" evidence="6">
    <location>
        <begin position="91"/>
        <end position="400"/>
    </location>
</feature>
<keyword evidence="8" id="KW-1185">Reference proteome</keyword>
<proteinExistence type="inferred from homology"/>
<dbReference type="InterPro" id="IPR026591">
    <property type="entry name" value="Sirtuin_cat_small_dom_sf"/>
</dbReference>
<keyword evidence="4" id="KW-0862">Zinc</keyword>
<dbReference type="PANTHER" id="PTHR11085:SF15">
    <property type="entry name" value="NAD-DEPENDENT HISTONE DEACETYLASE HST4"/>
    <property type="match status" value="1"/>
</dbReference>
<feature type="region of interest" description="Disordered" evidence="5">
    <location>
        <begin position="465"/>
        <end position="598"/>
    </location>
</feature>
<gene>
    <name evidence="7" type="ORF">TWF481_003314</name>
</gene>
<dbReference type="Gene3D" id="3.30.1600.10">
    <property type="entry name" value="SIR2/SIRT2 'Small Domain"/>
    <property type="match status" value="1"/>
</dbReference>
<protein>
    <recommendedName>
        <fullName evidence="6">Deacetylase sirtuin-type domain-containing protein</fullName>
    </recommendedName>
</protein>
<feature type="binding site" evidence="4">
    <location>
        <position position="276"/>
    </location>
    <ligand>
        <name>Zn(2+)</name>
        <dbReference type="ChEBI" id="CHEBI:29105"/>
    </ligand>
</feature>
<dbReference type="GO" id="GO:0005634">
    <property type="term" value="C:nucleus"/>
    <property type="evidence" value="ECO:0007669"/>
    <property type="project" value="TreeGrafter"/>
</dbReference>
<evidence type="ECO:0000256" key="4">
    <source>
        <dbReference type="PROSITE-ProRule" id="PRU00236"/>
    </source>
</evidence>
<evidence type="ECO:0000313" key="8">
    <source>
        <dbReference type="Proteomes" id="UP001370758"/>
    </source>
</evidence>
<dbReference type="GO" id="GO:0017136">
    <property type="term" value="F:histone deacetylase activity, NAD-dependent"/>
    <property type="evidence" value="ECO:0007669"/>
    <property type="project" value="TreeGrafter"/>
</dbReference>
<dbReference type="PROSITE" id="PS50305">
    <property type="entry name" value="SIRTUIN"/>
    <property type="match status" value="1"/>
</dbReference>
<name>A0AAV9VRN5_9PEZI</name>
<keyword evidence="4" id="KW-0479">Metal-binding</keyword>
<dbReference type="PANTHER" id="PTHR11085">
    <property type="entry name" value="NAD-DEPENDENT PROTEIN DEACYLASE SIRTUIN-5, MITOCHONDRIAL-RELATED"/>
    <property type="match status" value="1"/>
</dbReference>
<dbReference type="EMBL" id="JAVHJL010000013">
    <property type="protein sequence ID" value="KAK6495288.1"/>
    <property type="molecule type" value="Genomic_DNA"/>
</dbReference>
<feature type="compositionally biased region" description="Low complexity" evidence="5">
    <location>
        <begin position="54"/>
        <end position="73"/>
    </location>
</feature>
<comment type="similarity">
    <text evidence="1">Belongs to the sirtuin family. Class I subfamily.</text>
</comment>
<dbReference type="GO" id="GO:0031508">
    <property type="term" value="P:pericentric heterochromatin formation"/>
    <property type="evidence" value="ECO:0007669"/>
    <property type="project" value="TreeGrafter"/>
</dbReference>
<evidence type="ECO:0000256" key="2">
    <source>
        <dbReference type="ARBA" id="ARBA00022679"/>
    </source>
</evidence>
<dbReference type="InterPro" id="IPR029035">
    <property type="entry name" value="DHS-like_NAD/FAD-binding_dom"/>
</dbReference>
<dbReference type="GO" id="GO:0070403">
    <property type="term" value="F:NAD+ binding"/>
    <property type="evidence" value="ECO:0007669"/>
    <property type="project" value="InterPro"/>
</dbReference>
<feature type="compositionally biased region" description="Polar residues" evidence="5">
    <location>
        <begin position="74"/>
        <end position="83"/>
    </location>
</feature>
<organism evidence="7 8">
    <name type="scientific">Arthrobotrys musiformis</name>
    <dbReference type="NCBI Taxonomy" id="47236"/>
    <lineage>
        <taxon>Eukaryota</taxon>
        <taxon>Fungi</taxon>
        <taxon>Dikarya</taxon>
        <taxon>Ascomycota</taxon>
        <taxon>Pezizomycotina</taxon>
        <taxon>Orbiliomycetes</taxon>
        <taxon>Orbiliales</taxon>
        <taxon>Orbiliaceae</taxon>
        <taxon>Arthrobotrys</taxon>
    </lineage>
</organism>
<evidence type="ECO:0000256" key="5">
    <source>
        <dbReference type="SAM" id="MobiDB-lite"/>
    </source>
</evidence>
<dbReference type="Pfam" id="PF02146">
    <property type="entry name" value="SIR2"/>
    <property type="match status" value="1"/>
</dbReference>
<comment type="caution">
    <text evidence="7">The sequence shown here is derived from an EMBL/GenBank/DDBJ whole genome shotgun (WGS) entry which is preliminary data.</text>
</comment>
<dbReference type="InterPro" id="IPR003000">
    <property type="entry name" value="Sirtuin"/>
</dbReference>
<feature type="binding site" evidence="4">
    <location>
        <position position="251"/>
    </location>
    <ligand>
        <name>Zn(2+)</name>
        <dbReference type="ChEBI" id="CHEBI:29105"/>
    </ligand>
</feature>
<evidence type="ECO:0000256" key="1">
    <source>
        <dbReference type="ARBA" id="ARBA00006924"/>
    </source>
</evidence>
<keyword evidence="2" id="KW-0808">Transferase</keyword>
<reference evidence="7 8" key="1">
    <citation type="submission" date="2023-08" db="EMBL/GenBank/DDBJ databases">
        <authorList>
            <person name="Palmer J.M."/>
        </authorList>
    </citation>
    <scope>NUCLEOTIDE SEQUENCE [LARGE SCALE GENOMIC DNA]</scope>
    <source>
        <strain evidence="7 8">TWF481</strain>
    </source>
</reference>
<evidence type="ECO:0000259" key="6">
    <source>
        <dbReference type="PROSITE" id="PS50305"/>
    </source>
</evidence>
<dbReference type="GO" id="GO:0006282">
    <property type="term" value="P:regulation of DNA repair"/>
    <property type="evidence" value="ECO:0007669"/>
    <property type="project" value="TreeGrafter"/>
</dbReference>
<feature type="compositionally biased region" description="Basic residues" evidence="5">
    <location>
        <begin position="528"/>
        <end position="542"/>
    </location>
</feature>
<feature type="binding site" evidence="4">
    <location>
        <position position="273"/>
    </location>
    <ligand>
        <name>Zn(2+)</name>
        <dbReference type="ChEBI" id="CHEBI:29105"/>
    </ligand>
</feature>
<dbReference type="Gene3D" id="3.40.50.1220">
    <property type="entry name" value="TPP-binding domain"/>
    <property type="match status" value="1"/>
</dbReference>
<keyword evidence="3" id="KW-0520">NAD</keyword>
<feature type="compositionally biased region" description="Basic and acidic residues" evidence="5">
    <location>
        <begin position="509"/>
        <end position="527"/>
    </location>
</feature>
<dbReference type="AlphaFoldDB" id="A0AAV9VRN5"/>
<dbReference type="GO" id="GO:1990414">
    <property type="term" value="P:replication-born double-strand break repair via sister chromatid exchange"/>
    <property type="evidence" value="ECO:0007669"/>
    <property type="project" value="TreeGrafter"/>
</dbReference>
<dbReference type="GO" id="GO:0000122">
    <property type="term" value="P:negative regulation of transcription by RNA polymerase II"/>
    <property type="evidence" value="ECO:0007669"/>
    <property type="project" value="TreeGrafter"/>
</dbReference>
<dbReference type="Proteomes" id="UP001370758">
    <property type="component" value="Unassembled WGS sequence"/>
</dbReference>